<comment type="caution">
    <text evidence="5">The sequence shown here is derived from an EMBL/GenBank/DDBJ whole genome shotgun (WGS) entry which is preliminary data.</text>
</comment>
<gene>
    <name evidence="5" type="ORF">LP52_04945</name>
</gene>
<keyword evidence="3" id="KW-0274">FAD</keyword>
<evidence type="ECO:0000256" key="3">
    <source>
        <dbReference type="ARBA" id="ARBA00022827"/>
    </source>
</evidence>
<accession>A0A0C2JSN4</accession>
<dbReference type="Gene3D" id="3.40.30.120">
    <property type="match status" value="1"/>
</dbReference>
<evidence type="ECO:0000256" key="1">
    <source>
        <dbReference type="ARBA" id="ARBA00001974"/>
    </source>
</evidence>
<name>A0A0C2JSN4_9ACTN</name>
<dbReference type="PANTHER" id="PTHR43004">
    <property type="entry name" value="TRK SYSTEM POTASSIUM UPTAKE PROTEIN"/>
    <property type="match status" value="1"/>
</dbReference>
<evidence type="ECO:0000256" key="2">
    <source>
        <dbReference type="ARBA" id="ARBA00022630"/>
    </source>
</evidence>
<evidence type="ECO:0000313" key="5">
    <source>
        <dbReference type="EMBL" id="KIH99852.1"/>
    </source>
</evidence>
<reference evidence="6" key="1">
    <citation type="journal article" date="2015" name="Chem. Biol.">
        <title>Structure, bioactivity, and resistance mechanism of streptomonomicin, an unusual lasso Peptide from an understudied halophilic actinomycete.</title>
        <authorList>
            <person name="Metelev M."/>
            <person name="Tietz J.I."/>
            <person name="Melby J.O."/>
            <person name="Blair P.M."/>
            <person name="Zhu L."/>
            <person name="Livnat I."/>
            <person name="Severinov K."/>
            <person name="Mitchell D.A."/>
        </authorList>
    </citation>
    <scope>NUCLEOTIDE SEQUENCE [LARGE SCALE GENOMIC DNA]</scope>
    <source>
        <strain evidence="6">YIM 90003</strain>
    </source>
</reference>
<dbReference type="EMBL" id="JROO01000008">
    <property type="protein sequence ID" value="KIH99852.1"/>
    <property type="molecule type" value="Genomic_DNA"/>
</dbReference>
<dbReference type="Gene3D" id="3.50.50.60">
    <property type="entry name" value="FAD/NAD(P)-binding domain"/>
    <property type="match status" value="2"/>
</dbReference>
<dbReference type="PRINTS" id="PR00420">
    <property type="entry name" value="RNGMNOXGNASE"/>
</dbReference>
<dbReference type="GO" id="GO:0071949">
    <property type="term" value="F:FAD binding"/>
    <property type="evidence" value="ECO:0007669"/>
    <property type="project" value="InterPro"/>
</dbReference>
<dbReference type="STRING" id="183763.LP52_04945"/>
<evidence type="ECO:0000313" key="6">
    <source>
        <dbReference type="Proteomes" id="UP000031675"/>
    </source>
</evidence>
<dbReference type="GO" id="GO:0016709">
    <property type="term" value="F:oxidoreductase activity, acting on paired donors, with incorporation or reduction of molecular oxygen, NAD(P)H as one donor, and incorporation of one atom of oxygen"/>
    <property type="evidence" value="ECO:0007669"/>
    <property type="project" value="UniProtKB-ARBA"/>
</dbReference>
<dbReference type="AlphaFoldDB" id="A0A0C2JSN4"/>
<dbReference type="PANTHER" id="PTHR43004:SF19">
    <property type="entry name" value="BINDING MONOOXYGENASE, PUTATIVE (JCVI)-RELATED"/>
    <property type="match status" value="1"/>
</dbReference>
<keyword evidence="2" id="KW-0285">Flavoprotein</keyword>
<feature type="domain" description="FAD-binding" evidence="4">
    <location>
        <begin position="3"/>
        <end position="363"/>
    </location>
</feature>
<dbReference type="Pfam" id="PF21274">
    <property type="entry name" value="Rng_hyd_C"/>
    <property type="match status" value="1"/>
</dbReference>
<dbReference type="InterPro" id="IPR036188">
    <property type="entry name" value="FAD/NAD-bd_sf"/>
</dbReference>
<organism evidence="5 6">
    <name type="scientific">Streptomonospora alba</name>
    <dbReference type="NCBI Taxonomy" id="183763"/>
    <lineage>
        <taxon>Bacteria</taxon>
        <taxon>Bacillati</taxon>
        <taxon>Actinomycetota</taxon>
        <taxon>Actinomycetes</taxon>
        <taxon>Streptosporangiales</taxon>
        <taxon>Nocardiopsidaceae</taxon>
        <taxon>Streptomonospora</taxon>
    </lineage>
</organism>
<proteinExistence type="predicted"/>
<dbReference type="SUPFAM" id="SSF51905">
    <property type="entry name" value="FAD/NAD(P)-binding domain"/>
    <property type="match status" value="1"/>
</dbReference>
<keyword evidence="6" id="KW-1185">Reference proteome</keyword>
<dbReference type="Pfam" id="PF01494">
    <property type="entry name" value="FAD_binding_3"/>
    <property type="match status" value="1"/>
</dbReference>
<evidence type="ECO:0000259" key="4">
    <source>
        <dbReference type="Pfam" id="PF01494"/>
    </source>
</evidence>
<dbReference type="OrthoDB" id="8670884at2"/>
<dbReference type="RefSeq" id="WP_040271163.1">
    <property type="nucleotide sequence ID" value="NZ_JROO01000008.1"/>
</dbReference>
<dbReference type="Proteomes" id="UP000031675">
    <property type="component" value="Unassembled WGS sequence"/>
</dbReference>
<sequence>MFDAIVAGGGPTGMFLACELKLAGADPVVLESLPGINQEDKAHGLTGQVVRLLDHRGLFQRCSRSSVPTPAPAFFFGALPLPLHVLGTDNPMYLLPINQRDLERLLNERAADLGIDVRRGCELRSFTQSDDRVDVLVSDGAEGKETTLTTRFLVGCDGARSLVRKQSGIGFPGYTDAQIVDRTALIAPSEQFRPAPGGRVHVRGFGDIPANFHRTEHGVVTIGLLDPEHPLVHTVEWEDHPAGDFPGPGERMTLTEMEASIERILGAPVTLTPPPDGAPTLLRRVCGRNTRVAERYRDRRVFLAGDAAHVHAASGGPGLNLGLQDAANLAWKLAADLHAWAPNHLLDTYGTERHALGRRVFMQTQAQTALMAPGGDVTALRELFSEFLTDRENVQRIADLMAGADVRYDMGDDGLSAPTGRFAPSLDFATHDGCPMRLAELLRDAQPVLLDLTGGDELAAAIAPWNDRVVRVAGRAEDPPAPAMLIRPDGYVAWSGTDSDTLRSALTCWFGTATAVSSAPSASFTNSGIQ</sequence>
<dbReference type="Gene3D" id="3.30.70.2450">
    <property type="match status" value="1"/>
</dbReference>
<protein>
    <recommendedName>
        <fullName evidence="4">FAD-binding domain-containing protein</fullName>
    </recommendedName>
</protein>
<dbReference type="InterPro" id="IPR002938">
    <property type="entry name" value="FAD-bd"/>
</dbReference>
<dbReference type="InterPro" id="IPR050641">
    <property type="entry name" value="RIFMO-like"/>
</dbReference>
<comment type="cofactor">
    <cofactor evidence="1">
        <name>FAD</name>
        <dbReference type="ChEBI" id="CHEBI:57692"/>
    </cofactor>
</comment>